<reference evidence="2 3" key="1">
    <citation type="submission" date="2021-12" db="EMBL/GenBank/DDBJ databases">
        <title>Discovery of the Pendulisporaceae a myxobacterial family with distinct sporulation behavior and unique specialized metabolism.</title>
        <authorList>
            <person name="Garcia R."/>
            <person name="Popoff A."/>
            <person name="Bader C.D."/>
            <person name="Loehr J."/>
            <person name="Walesch S."/>
            <person name="Walt C."/>
            <person name="Boldt J."/>
            <person name="Bunk B."/>
            <person name="Haeckl F.J.F.P.J."/>
            <person name="Gunesch A.P."/>
            <person name="Birkelbach J."/>
            <person name="Nuebel U."/>
            <person name="Pietschmann T."/>
            <person name="Bach T."/>
            <person name="Mueller R."/>
        </authorList>
    </citation>
    <scope>NUCLEOTIDE SEQUENCE [LARGE SCALE GENOMIC DNA]</scope>
    <source>
        <strain evidence="2 3">MSr12523</strain>
    </source>
</reference>
<evidence type="ECO:0000313" key="2">
    <source>
        <dbReference type="EMBL" id="WXB00304.1"/>
    </source>
</evidence>
<feature type="region of interest" description="Disordered" evidence="1">
    <location>
        <begin position="28"/>
        <end position="113"/>
    </location>
</feature>
<gene>
    <name evidence="2" type="ORF">LZC95_06890</name>
</gene>
<keyword evidence="3" id="KW-1185">Reference proteome</keyword>
<dbReference type="EMBL" id="CP089982">
    <property type="protein sequence ID" value="WXB00304.1"/>
    <property type="molecule type" value="Genomic_DNA"/>
</dbReference>
<dbReference type="Proteomes" id="UP001379533">
    <property type="component" value="Chromosome"/>
</dbReference>
<protein>
    <submittedName>
        <fullName evidence="2">Uncharacterized protein</fullName>
    </submittedName>
</protein>
<dbReference type="RefSeq" id="WP_394850947.1">
    <property type="nucleotide sequence ID" value="NZ_CP089982.1"/>
</dbReference>
<accession>A0ABZ2KNR4</accession>
<evidence type="ECO:0000256" key="1">
    <source>
        <dbReference type="SAM" id="MobiDB-lite"/>
    </source>
</evidence>
<sequence>MLAAGEGSWTAIDPKGILGERASDTMALLGNPMPDIARWPDLPRILRRRMSQLSGGRRRRGPRHRRDGSSGTPTMTTEGPTTAEGPTTERLPGACHEPDRPFEVHRERCRSTY</sequence>
<organism evidence="2 3">
    <name type="scientific">Pendulispora brunnea</name>
    <dbReference type="NCBI Taxonomy" id="2905690"/>
    <lineage>
        <taxon>Bacteria</taxon>
        <taxon>Pseudomonadati</taxon>
        <taxon>Myxococcota</taxon>
        <taxon>Myxococcia</taxon>
        <taxon>Myxococcales</taxon>
        <taxon>Sorangiineae</taxon>
        <taxon>Pendulisporaceae</taxon>
        <taxon>Pendulispora</taxon>
    </lineage>
</organism>
<name>A0ABZ2KNR4_9BACT</name>
<feature type="compositionally biased region" description="Basic residues" evidence="1">
    <location>
        <begin position="45"/>
        <end position="66"/>
    </location>
</feature>
<proteinExistence type="predicted"/>
<feature type="compositionally biased region" description="Low complexity" evidence="1">
    <location>
        <begin position="69"/>
        <end position="89"/>
    </location>
</feature>
<feature type="compositionally biased region" description="Basic and acidic residues" evidence="1">
    <location>
        <begin position="96"/>
        <end position="113"/>
    </location>
</feature>
<evidence type="ECO:0000313" key="3">
    <source>
        <dbReference type="Proteomes" id="UP001379533"/>
    </source>
</evidence>